<reference evidence="4" key="2">
    <citation type="submission" date="2014-03" db="EMBL/GenBank/DDBJ databases">
        <authorList>
            <person name="Genoscope - CEA"/>
        </authorList>
    </citation>
    <scope>NUCLEOTIDE SEQUENCE</scope>
</reference>
<gene>
    <name evidence="4" type="ORF">GSONMT00067995001</name>
</gene>
<dbReference type="GO" id="GO:0000139">
    <property type="term" value="C:Golgi membrane"/>
    <property type="evidence" value="ECO:0007669"/>
    <property type="project" value="UniProtKB-SubCell"/>
</dbReference>
<feature type="domain" description="TMEM87A/B GOLD" evidence="3">
    <location>
        <begin position="8"/>
        <end position="98"/>
    </location>
</feature>
<evidence type="ECO:0000256" key="2">
    <source>
        <dbReference type="ARBA" id="ARBA00023034"/>
    </source>
</evidence>
<dbReference type="AlphaFoldDB" id="A0A060WEA1"/>
<organism evidence="4 5">
    <name type="scientific">Oncorhynchus mykiss</name>
    <name type="common">Rainbow trout</name>
    <name type="synonym">Salmo gairdneri</name>
    <dbReference type="NCBI Taxonomy" id="8022"/>
    <lineage>
        <taxon>Eukaryota</taxon>
        <taxon>Metazoa</taxon>
        <taxon>Chordata</taxon>
        <taxon>Craniata</taxon>
        <taxon>Vertebrata</taxon>
        <taxon>Euteleostomi</taxon>
        <taxon>Actinopterygii</taxon>
        <taxon>Neopterygii</taxon>
        <taxon>Teleostei</taxon>
        <taxon>Protacanthopterygii</taxon>
        <taxon>Salmoniformes</taxon>
        <taxon>Salmonidae</taxon>
        <taxon>Salmoninae</taxon>
        <taxon>Oncorhynchus</taxon>
    </lineage>
</organism>
<evidence type="ECO:0000313" key="4">
    <source>
        <dbReference type="EMBL" id="CDQ62875.1"/>
    </source>
</evidence>
<evidence type="ECO:0000313" key="5">
    <source>
        <dbReference type="Proteomes" id="UP000193380"/>
    </source>
</evidence>
<dbReference type="InterPro" id="IPR054101">
    <property type="entry name" value="TMEM87A/B_GOLD"/>
</dbReference>
<name>A0A060WEA1_ONCMY</name>
<dbReference type="Proteomes" id="UP000193380">
    <property type="component" value="Unassembled WGS sequence"/>
</dbReference>
<accession>A0A060WEA1</accession>
<dbReference type="STRING" id="8022.A0A060WEA1"/>
<evidence type="ECO:0000256" key="1">
    <source>
        <dbReference type="ARBA" id="ARBA00004653"/>
    </source>
</evidence>
<comment type="subcellular location">
    <subcellularLocation>
        <location evidence="1">Golgi apparatus membrane</location>
        <topology evidence="1">Multi-pass membrane protein</topology>
    </subcellularLocation>
</comment>
<dbReference type="EMBL" id="FR904420">
    <property type="protein sequence ID" value="CDQ62875.1"/>
    <property type="molecule type" value="Genomic_DNA"/>
</dbReference>
<reference evidence="4" key="1">
    <citation type="journal article" date="2014" name="Nat. Commun.">
        <title>The rainbow trout genome provides novel insights into evolution after whole-genome duplication in vertebrates.</title>
        <authorList>
            <person name="Berthelot C."/>
            <person name="Brunet F."/>
            <person name="Chalopin D."/>
            <person name="Juanchich A."/>
            <person name="Bernard M."/>
            <person name="Noel B."/>
            <person name="Bento P."/>
            <person name="Da Silva C."/>
            <person name="Labadie K."/>
            <person name="Alberti A."/>
            <person name="Aury J.M."/>
            <person name="Louis A."/>
            <person name="Dehais P."/>
            <person name="Bardou P."/>
            <person name="Montfort J."/>
            <person name="Klopp C."/>
            <person name="Cabau C."/>
            <person name="Gaspin C."/>
            <person name="Thorgaard G.H."/>
            <person name="Boussaha M."/>
            <person name="Quillet E."/>
            <person name="Guyomard R."/>
            <person name="Galiana D."/>
            <person name="Bobe J."/>
            <person name="Volff J.N."/>
            <person name="Genet C."/>
            <person name="Wincker P."/>
            <person name="Jaillon O."/>
            <person name="Roest Crollius H."/>
            <person name="Guiguen Y."/>
        </authorList>
    </citation>
    <scope>NUCLEOTIDE SEQUENCE [LARGE SCALE GENOMIC DNA]</scope>
</reference>
<dbReference type="Pfam" id="PF21901">
    <property type="entry name" value="TMEM87A-B_GOLD"/>
    <property type="match status" value="1"/>
</dbReference>
<protein>
    <recommendedName>
        <fullName evidence="3">TMEM87A/B GOLD domain-containing protein</fullName>
    </recommendedName>
</protein>
<keyword evidence="2" id="KW-0333">Golgi apparatus</keyword>
<dbReference type="PaxDb" id="8022-A0A060WEA1"/>
<sequence length="122" mass="14125">MSTVPGLTEHCDPPVKLNISWYLRSSRCFDEVFGLDPLKAGSYFRTTAVKQEGGSGFYVFHQYPVIECKQTMTHIELSLNKFEEPTRLTEPVHEQVSGLKQDRFCITNPSIYIHILLKIRYR</sequence>
<proteinExistence type="predicted"/>
<evidence type="ECO:0000259" key="3">
    <source>
        <dbReference type="Pfam" id="PF21901"/>
    </source>
</evidence>